<reference evidence="2 3" key="1">
    <citation type="journal article" date="2019" name="Int. J. Syst. Evol. Microbiol.">
        <title>The Global Catalogue of Microorganisms (GCM) 10K type strain sequencing project: providing services to taxonomists for standard genome sequencing and annotation.</title>
        <authorList>
            <consortium name="The Broad Institute Genomics Platform"/>
            <consortium name="The Broad Institute Genome Sequencing Center for Infectious Disease"/>
            <person name="Wu L."/>
            <person name="Ma J."/>
        </authorList>
    </citation>
    <scope>NUCLEOTIDE SEQUENCE [LARGE SCALE GENOMIC DNA]</scope>
    <source>
        <strain evidence="2 3">JCM 15481</strain>
    </source>
</reference>
<proteinExistence type="predicted"/>
<dbReference type="Proteomes" id="UP001500443">
    <property type="component" value="Unassembled WGS sequence"/>
</dbReference>
<dbReference type="InterPro" id="IPR021124">
    <property type="entry name" value="CRISPR-assoc_prot_Cas5"/>
</dbReference>
<evidence type="ECO:0008006" key="4">
    <source>
        <dbReference type="Google" id="ProtNLM"/>
    </source>
</evidence>
<name>A0ABN2XEM1_9ACTN</name>
<sequence length="238" mass="25452">MAAAEGALPAWRLEFYAPVASFRDPFFPGLSRCLPIPPPSTVRGLLAAATGAPAEPLAFGMAAWADGQGVDAETYHPIDATGVNPAAGGRVRAGKGGTTVRNRPFLTGVHLTVWLPGEEGDRIAGAFRRPRWPLRLGRSQDLVHLQQRTQVMLHPAGEAGVVGHALAPDGGHDAPEAFDQRMAASISTDRRVTRWADYLWCDVPAGRHPVRDAYLDPGYDDDTDPGLGKGRALWLLAP</sequence>
<dbReference type="NCBIfam" id="TIGR02593">
    <property type="entry name" value="CRISPR_cas5"/>
    <property type="match status" value="1"/>
</dbReference>
<organism evidence="2 3">
    <name type="scientific">Streptomyces synnematoformans</name>
    <dbReference type="NCBI Taxonomy" id="415721"/>
    <lineage>
        <taxon>Bacteria</taxon>
        <taxon>Bacillati</taxon>
        <taxon>Actinomycetota</taxon>
        <taxon>Actinomycetes</taxon>
        <taxon>Kitasatosporales</taxon>
        <taxon>Streptomycetaceae</taxon>
        <taxon>Streptomyces</taxon>
    </lineage>
</organism>
<dbReference type="Pfam" id="PF09704">
    <property type="entry name" value="Cas_Cas5d"/>
    <property type="match status" value="1"/>
</dbReference>
<accession>A0ABN2XEM1</accession>
<evidence type="ECO:0000256" key="1">
    <source>
        <dbReference type="ARBA" id="ARBA00023118"/>
    </source>
</evidence>
<dbReference type="RefSeq" id="WP_344287712.1">
    <property type="nucleotide sequence ID" value="NZ_BAAAPF010000008.1"/>
</dbReference>
<keyword evidence="3" id="KW-1185">Reference proteome</keyword>
<comment type="caution">
    <text evidence="2">The sequence shown here is derived from an EMBL/GenBank/DDBJ whole genome shotgun (WGS) entry which is preliminary data.</text>
</comment>
<dbReference type="InterPro" id="IPR013422">
    <property type="entry name" value="CRISPR-assoc_prot_Cas5_N"/>
</dbReference>
<gene>
    <name evidence="2" type="ORF">GCM10009802_06880</name>
</gene>
<dbReference type="Gene3D" id="3.30.70.2660">
    <property type="match status" value="1"/>
</dbReference>
<evidence type="ECO:0000313" key="2">
    <source>
        <dbReference type="EMBL" id="GAA2110113.1"/>
    </source>
</evidence>
<dbReference type="EMBL" id="BAAAPF010000008">
    <property type="protein sequence ID" value="GAA2110113.1"/>
    <property type="molecule type" value="Genomic_DNA"/>
</dbReference>
<protein>
    <recommendedName>
        <fullName evidence="4">CRISPR-associated protein Cas5</fullName>
    </recommendedName>
</protein>
<dbReference type="CDD" id="cd09693">
    <property type="entry name" value="Cas5_I"/>
    <property type="match status" value="1"/>
</dbReference>
<evidence type="ECO:0000313" key="3">
    <source>
        <dbReference type="Proteomes" id="UP001500443"/>
    </source>
</evidence>
<keyword evidence="1" id="KW-0051">Antiviral defense</keyword>